<keyword evidence="1" id="KW-0812">Transmembrane</keyword>
<proteinExistence type="predicted"/>
<keyword evidence="1" id="KW-1133">Transmembrane helix</keyword>
<organism evidence="2 3">
    <name type="scientific">Hydrogenobacter hydrogenophilus</name>
    <dbReference type="NCBI Taxonomy" id="35835"/>
    <lineage>
        <taxon>Bacteria</taxon>
        <taxon>Pseudomonadati</taxon>
        <taxon>Aquificota</taxon>
        <taxon>Aquificia</taxon>
        <taxon>Aquificales</taxon>
        <taxon>Aquificaceae</taxon>
        <taxon>Hydrogenobacter</taxon>
    </lineage>
</organism>
<dbReference type="EMBL" id="OBEN01000004">
    <property type="protein sequence ID" value="SNZ13929.1"/>
    <property type="molecule type" value="Genomic_DNA"/>
</dbReference>
<name>A0A285NWW4_9AQUI</name>
<sequence>MNFKKKAVGVEITQRGIYVCSQEGKLSFESLDQLREFSKNKKLGIAVGRDILLVRKYLFPAQAVDDLLETVMLNIEDLFPTKVPLKVSVLTTSREKDNIECLVFAVPQSLFEELMSFPNLKFVVPSPALYVGEKTGIFYRKLGDTLYERIVIKDGKLIDSILTESVENGSYTVEDIHSASCLAMEALLENKPIDPVFYDKRRFLPVKLSRKSTRLLIAGIFFILLAVGMMAKDIYQLKSKLQKTQEEIEKLKPLAERYEIKRKEIDTKNAVLNVLKSKGFVVSFANFVEMLPPKTKILSVSYDRKSITVEGYTPSAPALIQTIQNKCKDLQVQTSNLQPPHGQSFKIMVGSGCL</sequence>
<evidence type="ECO:0000313" key="2">
    <source>
        <dbReference type="EMBL" id="SNZ13929.1"/>
    </source>
</evidence>
<keyword evidence="1" id="KW-0472">Membrane</keyword>
<gene>
    <name evidence="2" type="ORF">SAMN06265353_0926</name>
</gene>
<keyword evidence="3" id="KW-1185">Reference proteome</keyword>
<feature type="transmembrane region" description="Helical" evidence="1">
    <location>
        <begin position="215"/>
        <end position="235"/>
    </location>
</feature>
<evidence type="ECO:0000256" key="1">
    <source>
        <dbReference type="SAM" id="Phobius"/>
    </source>
</evidence>
<dbReference type="RefSeq" id="WP_096601766.1">
    <property type="nucleotide sequence ID" value="NZ_OBEN01000004.1"/>
</dbReference>
<dbReference type="Proteomes" id="UP000218627">
    <property type="component" value="Unassembled WGS sequence"/>
</dbReference>
<evidence type="ECO:0000313" key="3">
    <source>
        <dbReference type="Proteomes" id="UP000218627"/>
    </source>
</evidence>
<dbReference type="AlphaFoldDB" id="A0A285NWW4"/>
<protein>
    <submittedName>
        <fullName evidence="2">Uncharacterized protein</fullName>
    </submittedName>
</protein>
<accession>A0A285NWW4</accession>
<reference evidence="3" key="1">
    <citation type="submission" date="2017-09" db="EMBL/GenBank/DDBJ databases">
        <authorList>
            <person name="Varghese N."/>
            <person name="Submissions S."/>
        </authorList>
    </citation>
    <scope>NUCLEOTIDE SEQUENCE [LARGE SCALE GENOMIC DNA]</scope>
    <source>
        <strain evidence="3">DSM 2913</strain>
    </source>
</reference>
<dbReference type="OrthoDB" id="9941934at2"/>